<proteinExistence type="inferred from homology"/>
<evidence type="ECO:0000313" key="4">
    <source>
        <dbReference type="Proteomes" id="UP001234495"/>
    </source>
</evidence>
<comment type="caution">
    <text evidence="3">The sequence shown here is derived from an EMBL/GenBank/DDBJ whole genome shotgun (WGS) entry which is preliminary data.</text>
</comment>
<gene>
    <name evidence="3" type="ORF">J2S19_001167</name>
</gene>
<dbReference type="InterPro" id="IPR014729">
    <property type="entry name" value="Rossmann-like_a/b/a_fold"/>
</dbReference>
<keyword evidence="1" id="KW-0547">Nucleotide-binding</keyword>
<keyword evidence="1" id="KW-0648">Protein biosynthesis</keyword>
<dbReference type="EMBL" id="JAUSUD010000003">
    <property type="protein sequence ID" value="MDQ0229915.1"/>
    <property type="molecule type" value="Genomic_DNA"/>
</dbReference>
<protein>
    <submittedName>
        <fullName evidence="3">Arginyl-tRNA synthetase</fullName>
    </submittedName>
</protein>
<accession>A0ABT9ZCC1</accession>
<feature type="domain" description="Arginyl-tRNA synthetase catalytic core" evidence="2">
    <location>
        <begin position="7"/>
        <end position="87"/>
    </location>
</feature>
<comment type="similarity">
    <text evidence="1">Belongs to the class-I aminoacyl-tRNA synthetase family.</text>
</comment>
<organism evidence="3 4">
    <name type="scientific">Metabacillus malikii</name>
    <dbReference type="NCBI Taxonomy" id="1504265"/>
    <lineage>
        <taxon>Bacteria</taxon>
        <taxon>Bacillati</taxon>
        <taxon>Bacillota</taxon>
        <taxon>Bacilli</taxon>
        <taxon>Bacillales</taxon>
        <taxon>Bacillaceae</taxon>
        <taxon>Metabacillus</taxon>
    </lineage>
</organism>
<keyword evidence="4" id="KW-1185">Reference proteome</keyword>
<dbReference type="InterPro" id="IPR001278">
    <property type="entry name" value="Arg-tRNA-ligase"/>
</dbReference>
<dbReference type="Gene3D" id="3.40.50.620">
    <property type="entry name" value="HUPs"/>
    <property type="match status" value="1"/>
</dbReference>
<evidence type="ECO:0000259" key="2">
    <source>
        <dbReference type="Pfam" id="PF00750"/>
    </source>
</evidence>
<evidence type="ECO:0000313" key="3">
    <source>
        <dbReference type="EMBL" id="MDQ0229915.1"/>
    </source>
</evidence>
<keyword evidence="1" id="KW-0030">Aminoacyl-tRNA synthetase</keyword>
<reference evidence="3 4" key="1">
    <citation type="submission" date="2023-07" db="EMBL/GenBank/DDBJ databases">
        <title>Genomic Encyclopedia of Type Strains, Phase IV (KMG-IV): sequencing the most valuable type-strain genomes for metagenomic binning, comparative biology and taxonomic classification.</title>
        <authorList>
            <person name="Goeker M."/>
        </authorList>
    </citation>
    <scope>NUCLEOTIDE SEQUENCE [LARGE SCALE GENOMIC DNA]</scope>
    <source>
        <strain evidence="3 4">DSM 29005</strain>
    </source>
</reference>
<dbReference type="InterPro" id="IPR035684">
    <property type="entry name" value="ArgRS_core"/>
</dbReference>
<dbReference type="RefSeq" id="WP_307338376.1">
    <property type="nucleotide sequence ID" value="NZ_JAUSUD010000003.1"/>
</dbReference>
<dbReference type="SUPFAM" id="SSF52374">
    <property type="entry name" value="Nucleotidylyl transferase"/>
    <property type="match status" value="1"/>
</dbReference>
<dbReference type="PANTHER" id="PTHR11956">
    <property type="entry name" value="ARGINYL-TRNA SYNTHETASE"/>
    <property type="match status" value="1"/>
</dbReference>
<evidence type="ECO:0000256" key="1">
    <source>
        <dbReference type="RuleBase" id="RU363038"/>
    </source>
</evidence>
<dbReference type="Pfam" id="PF00750">
    <property type="entry name" value="tRNA-synt_1d"/>
    <property type="match status" value="1"/>
</dbReference>
<keyword evidence="1" id="KW-0436">Ligase</keyword>
<dbReference type="Proteomes" id="UP001234495">
    <property type="component" value="Unassembled WGS sequence"/>
</dbReference>
<keyword evidence="1" id="KW-0067">ATP-binding</keyword>
<name>A0ABT9ZCC1_9BACI</name>
<dbReference type="PANTHER" id="PTHR11956:SF5">
    <property type="entry name" value="ARGININE--TRNA LIGASE, CYTOPLASMIC"/>
    <property type="match status" value="1"/>
</dbReference>
<sequence>MGYTWHIGLKHIPFGMMLKYGKKMSTRKGKVVLLEDVLHDAIQIALKSIHEKNPTLVQKDIISKQVGTGAVIFHDLKNYRLHDIEFSLEDTLTFEGETGPYVQYTCTYHFSLEKS</sequence>